<dbReference type="InterPro" id="IPR029063">
    <property type="entry name" value="SAM-dependent_MTases_sf"/>
</dbReference>
<evidence type="ECO:0000313" key="3">
    <source>
        <dbReference type="Proteomes" id="UP000597444"/>
    </source>
</evidence>
<dbReference type="PANTHER" id="PTHR44068:SF11">
    <property type="entry name" value="GERANYL DIPHOSPHATE 2-C-METHYLTRANSFERASE"/>
    <property type="match status" value="1"/>
</dbReference>
<evidence type="ECO:0000313" key="2">
    <source>
        <dbReference type="EMBL" id="GHO96351.1"/>
    </source>
</evidence>
<feature type="domain" description="Methyltransferase" evidence="1">
    <location>
        <begin position="50"/>
        <end position="168"/>
    </location>
</feature>
<sequence>MQATTKQQKGYKGIAMEGIIARWYTQIRSSGNQSEDRKKQAENLTNGLPEGAAVLEVAPGPGYFAIEMARLNQFHVTGLDISHTFVEIATENARQMGVNVDFQQGDAANMPFDEDSFDLIICQAAFKNFSYPGKAINEMHRVLRSGGTAIIQDMWKDTSNATIRDEVALMRLNPLNAFMTRKALESLRRRAYTREQFEHLAAASAFGECTIVTSGLGIEVRLKKQ</sequence>
<organism evidence="2 3">
    <name type="scientific">Reticulibacter mediterranei</name>
    <dbReference type="NCBI Taxonomy" id="2778369"/>
    <lineage>
        <taxon>Bacteria</taxon>
        <taxon>Bacillati</taxon>
        <taxon>Chloroflexota</taxon>
        <taxon>Ktedonobacteria</taxon>
        <taxon>Ktedonobacterales</taxon>
        <taxon>Reticulibacteraceae</taxon>
        <taxon>Reticulibacter</taxon>
    </lineage>
</organism>
<dbReference type="GO" id="GO:0032259">
    <property type="term" value="P:methylation"/>
    <property type="evidence" value="ECO:0007669"/>
    <property type="project" value="UniProtKB-KW"/>
</dbReference>
<dbReference type="Pfam" id="PF13847">
    <property type="entry name" value="Methyltransf_31"/>
    <property type="match status" value="1"/>
</dbReference>
<dbReference type="Proteomes" id="UP000597444">
    <property type="component" value="Unassembled WGS sequence"/>
</dbReference>
<dbReference type="RefSeq" id="WP_220206985.1">
    <property type="nucleotide sequence ID" value="NZ_BNJK01000001.1"/>
</dbReference>
<accession>A0A8J3IW21</accession>
<dbReference type="InterPro" id="IPR050447">
    <property type="entry name" value="Erg6_SMT_methyltransf"/>
</dbReference>
<reference evidence="2" key="1">
    <citation type="submission" date="2020-10" db="EMBL/GenBank/DDBJ databases">
        <title>Taxonomic study of unclassified bacteria belonging to the class Ktedonobacteria.</title>
        <authorList>
            <person name="Yabe S."/>
            <person name="Wang C.M."/>
            <person name="Zheng Y."/>
            <person name="Sakai Y."/>
            <person name="Cavaletti L."/>
            <person name="Monciardini P."/>
            <person name="Donadio S."/>
        </authorList>
    </citation>
    <scope>NUCLEOTIDE SEQUENCE</scope>
    <source>
        <strain evidence="2">ID150040</strain>
    </source>
</reference>
<dbReference type="GO" id="GO:0008168">
    <property type="term" value="F:methyltransferase activity"/>
    <property type="evidence" value="ECO:0007669"/>
    <property type="project" value="UniProtKB-KW"/>
</dbReference>
<evidence type="ECO:0000259" key="1">
    <source>
        <dbReference type="Pfam" id="PF13847"/>
    </source>
</evidence>
<dbReference type="PANTHER" id="PTHR44068">
    <property type="entry name" value="ZGC:194242"/>
    <property type="match status" value="1"/>
</dbReference>
<dbReference type="EMBL" id="BNJK01000001">
    <property type="protein sequence ID" value="GHO96351.1"/>
    <property type="molecule type" value="Genomic_DNA"/>
</dbReference>
<dbReference type="InterPro" id="IPR025714">
    <property type="entry name" value="Methyltranfer_dom"/>
</dbReference>
<gene>
    <name evidence="2" type="ORF">KSF_063990</name>
</gene>
<comment type="caution">
    <text evidence="2">The sequence shown here is derived from an EMBL/GenBank/DDBJ whole genome shotgun (WGS) entry which is preliminary data.</text>
</comment>
<proteinExistence type="predicted"/>
<dbReference type="SUPFAM" id="SSF53335">
    <property type="entry name" value="S-adenosyl-L-methionine-dependent methyltransferases"/>
    <property type="match status" value="1"/>
</dbReference>
<dbReference type="Gene3D" id="3.40.50.150">
    <property type="entry name" value="Vaccinia Virus protein VP39"/>
    <property type="match status" value="1"/>
</dbReference>
<keyword evidence="3" id="KW-1185">Reference proteome</keyword>
<keyword evidence="2" id="KW-0808">Transferase</keyword>
<keyword evidence="2" id="KW-0489">Methyltransferase</keyword>
<dbReference type="CDD" id="cd02440">
    <property type="entry name" value="AdoMet_MTases"/>
    <property type="match status" value="1"/>
</dbReference>
<protein>
    <submittedName>
        <fullName evidence="2">Methyltransferase type 11</fullName>
    </submittedName>
</protein>
<dbReference type="AlphaFoldDB" id="A0A8J3IW21"/>
<name>A0A8J3IW21_9CHLR</name>